<dbReference type="AlphaFoldDB" id="A0A6M3XCZ4"/>
<sequence>MGCRGPATVEGRGTKKTLTYKADRDIFNIMNTSQKKQTSLRLTPEAKRLVEALAAQLGVSQSAIWEMAIRQMAHKEKVK</sequence>
<protein>
    <submittedName>
        <fullName evidence="2">Putative ribbon-helix-helix protein repressor</fullName>
    </submittedName>
</protein>
<organism evidence="2">
    <name type="scientific">viral metagenome</name>
    <dbReference type="NCBI Taxonomy" id="1070528"/>
    <lineage>
        <taxon>unclassified sequences</taxon>
        <taxon>metagenomes</taxon>
        <taxon>organismal metagenomes</taxon>
    </lineage>
</organism>
<feature type="domain" description="Ribbon-helix-helix protein CopG" evidence="1">
    <location>
        <begin position="36"/>
        <end position="71"/>
    </location>
</feature>
<evidence type="ECO:0000313" key="2">
    <source>
        <dbReference type="EMBL" id="QJH95588.1"/>
    </source>
</evidence>
<accession>A0A6M3XCZ4</accession>
<name>A0A6M3XCZ4_9ZZZZ</name>
<dbReference type="EMBL" id="MT144623">
    <property type="protein sequence ID" value="QJH95588.1"/>
    <property type="molecule type" value="Genomic_DNA"/>
</dbReference>
<reference evidence="2" key="1">
    <citation type="submission" date="2020-03" db="EMBL/GenBank/DDBJ databases">
        <title>The deep terrestrial virosphere.</title>
        <authorList>
            <person name="Holmfeldt K."/>
            <person name="Nilsson E."/>
            <person name="Simone D."/>
            <person name="Lopez-Fernandez M."/>
            <person name="Wu X."/>
            <person name="de Brujin I."/>
            <person name="Lundin D."/>
            <person name="Andersson A."/>
            <person name="Bertilsson S."/>
            <person name="Dopson M."/>
        </authorList>
    </citation>
    <scope>NUCLEOTIDE SEQUENCE</scope>
    <source>
        <strain evidence="2">TM448B00459</strain>
    </source>
</reference>
<proteinExistence type="predicted"/>
<evidence type="ECO:0000259" key="1">
    <source>
        <dbReference type="Pfam" id="PF01402"/>
    </source>
</evidence>
<gene>
    <name evidence="2" type="ORF">TM448B00459_0043</name>
</gene>
<dbReference type="Pfam" id="PF01402">
    <property type="entry name" value="RHH_1"/>
    <property type="match status" value="1"/>
</dbReference>
<dbReference type="InterPro" id="IPR002145">
    <property type="entry name" value="CopG"/>
</dbReference>
<dbReference type="GO" id="GO:0006355">
    <property type="term" value="P:regulation of DNA-templated transcription"/>
    <property type="evidence" value="ECO:0007669"/>
    <property type="project" value="InterPro"/>
</dbReference>